<comment type="similarity">
    <text evidence="1 7">Belongs to the cytochrome P450 family.</text>
</comment>
<dbReference type="FunFam" id="1.10.630.10:FF:000018">
    <property type="entry name" value="Cytochrome P450 monooxygenase"/>
    <property type="match status" value="1"/>
</dbReference>
<dbReference type="Gene3D" id="1.10.630.10">
    <property type="entry name" value="Cytochrome P450"/>
    <property type="match status" value="1"/>
</dbReference>
<evidence type="ECO:0000256" key="6">
    <source>
        <dbReference type="ARBA" id="ARBA00023033"/>
    </source>
</evidence>
<dbReference type="InterPro" id="IPR036396">
    <property type="entry name" value="Cyt_P450_sf"/>
</dbReference>
<dbReference type="GO" id="GO:0020037">
    <property type="term" value="F:heme binding"/>
    <property type="evidence" value="ECO:0007669"/>
    <property type="project" value="InterPro"/>
</dbReference>
<accession>A0A6J4QMG2</accession>
<evidence type="ECO:0000256" key="1">
    <source>
        <dbReference type="ARBA" id="ARBA00010617"/>
    </source>
</evidence>
<dbReference type="InterPro" id="IPR002397">
    <property type="entry name" value="Cyt_P450_B"/>
</dbReference>
<evidence type="ECO:0000256" key="5">
    <source>
        <dbReference type="ARBA" id="ARBA00023004"/>
    </source>
</evidence>
<proteinExistence type="inferred from homology"/>
<dbReference type="InterPro" id="IPR001128">
    <property type="entry name" value="Cyt_P450"/>
</dbReference>
<dbReference type="PROSITE" id="PS00086">
    <property type="entry name" value="CYTOCHROME_P450"/>
    <property type="match status" value="1"/>
</dbReference>
<evidence type="ECO:0000256" key="3">
    <source>
        <dbReference type="ARBA" id="ARBA00022723"/>
    </source>
</evidence>
<dbReference type="AlphaFoldDB" id="A0A6J4QMG2"/>
<name>A0A6J4QMG2_9PSEU</name>
<keyword evidence="6 7" id="KW-0503">Monooxygenase</keyword>
<evidence type="ECO:0000256" key="2">
    <source>
        <dbReference type="ARBA" id="ARBA00022617"/>
    </source>
</evidence>
<dbReference type="InterPro" id="IPR017972">
    <property type="entry name" value="Cyt_P450_CS"/>
</dbReference>
<organism evidence="8">
    <name type="scientific">uncultured Pseudonocardia sp</name>
    <dbReference type="NCBI Taxonomy" id="211455"/>
    <lineage>
        <taxon>Bacteria</taxon>
        <taxon>Bacillati</taxon>
        <taxon>Actinomycetota</taxon>
        <taxon>Actinomycetes</taxon>
        <taxon>Pseudonocardiales</taxon>
        <taxon>Pseudonocardiaceae</taxon>
        <taxon>Pseudonocardia</taxon>
        <taxon>environmental samples</taxon>
    </lineage>
</organism>
<dbReference type="SUPFAM" id="SSF48264">
    <property type="entry name" value="Cytochrome P450"/>
    <property type="match status" value="1"/>
</dbReference>
<evidence type="ECO:0000256" key="7">
    <source>
        <dbReference type="RuleBase" id="RU000461"/>
    </source>
</evidence>
<dbReference type="PRINTS" id="PR00359">
    <property type="entry name" value="BP450"/>
</dbReference>
<protein>
    <submittedName>
        <fullName evidence="8">Cytochrome P450 hydroxylase</fullName>
    </submittedName>
</protein>
<dbReference type="PANTHER" id="PTHR46696">
    <property type="entry name" value="P450, PUTATIVE (EUROFUNG)-RELATED"/>
    <property type="match status" value="1"/>
</dbReference>
<dbReference type="GO" id="GO:0004497">
    <property type="term" value="F:monooxygenase activity"/>
    <property type="evidence" value="ECO:0007669"/>
    <property type="project" value="UniProtKB-KW"/>
</dbReference>
<keyword evidence="4 7" id="KW-0560">Oxidoreductase</keyword>
<keyword evidence="2 7" id="KW-0349">Heme</keyword>
<dbReference type="Pfam" id="PF00067">
    <property type="entry name" value="p450"/>
    <property type="match status" value="1"/>
</dbReference>
<evidence type="ECO:0000256" key="4">
    <source>
        <dbReference type="ARBA" id="ARBA00023002"/>
    </source>
</evidence>
<keyword evidence="5 7" id="KW-0408">Iron</keyword>
<dbReference type="GO" id="GO:0005506">
    <property type="term" value="F:iron ion binding"/>
    <property type="evidence" value="ECO:0007669"/>
    <property type="project" value="InterPro"/>
</dbReference>
<dbReference type="CDD" id="cd20625">
    <property type="entry name" value="CYP164-like"/>
    <property type="match status" value="1"/>
</dbReference>
<evidence type="ECO:0000313" key="8">
    <source>
        <dbReference type="EMBL" id="CAA9441405.1"/>
    </source>
</evidence>
<reference evidence="8" key="1">
    <citation type="submission" date="2020-02" db="EMBL/GenBank/DDBJ databases">
        <authorList>
            <person name="Meier V. D."/>
        </authorList>
    </citation>
    <scope>NUCLEOTIDE SEQUENCE</scope>
    <source>
        <strain evidence="8">AVDCRST_MAG66</strain>
    </source>
</reference>
<dbReference type="GO" id="GO:0016705">
    <property type="term" value="F:oxidoreductase activity, acting on paired donors, with incorporation or reduction of molecular oxygen"/>
    <property type="evidence" value="ECO:0007669"/>
    <property type="project" value="InterPro"/>
</dbReference>
<sequence length="404" mass="44433">MDVEPSARPPRFDAFDPGLLVDPYPLYARLRRSPLCRGGPATWVVTRYADVATLLRDPRVGHAFPESLGRPERLLGARPNFRLPTIVSAIEPPDHTRLRGVMSRVLTPPRVRRTAERIRETVDELLEPALQTGRLDVLRDLASPLQVITTCDLVGVPVEDRAEVSSRGIALGRSLILFPFESDELGNGEADAAWLRGYVADLVALRRARPADDLVSELVAEADTTGEMSLDEVVDNVVFLFFAGFETSIHLMASGVANLLRHPDELARLRADPDLLGTAVDELARFDAPIQWIARVTGEPVEVGGRTVRAGRMLLLLLASANRDERRFPDPDRIDVGRRHNAHLSFGSGIHRCMGLLLARAQASVSLGRLLERCAELEPDGEAVVRPHPNLRGYASVPVGVRAR</sequence>
<dbReference type="EMBL" id="CADCUS010000553">
    <property type="protein sequence ID" value="CAA9441405.1"/>
    <property type="molecule type" value="Genomic_DNA"/>
</dbReference>
<keyword evidence="3 7" id="KW-0479">Metal-binding</keyword>
<dbReference type="PANTHER" id="PTHR46696:SF1">
    <property type="entry name" value="CYTOCHROME P450 YJIB-RELATED"/>
    <property type="match status" value="1"/>
</dbReference>
<gene>
    <name evidence="8" type="ORF">AVDCRST_MAG66-4018</name>
</gene>